<evidence type="ECO:0000313" key="2">
    <source>
        <dbReference type="EMBL" id="EJW99941.1"/>
    </source>
</evidence>
<proteinExistence type="predicted"/>
<dbReference type="AlphaFoldDB" id="J9FY73"/>
<keyword evidence="1" id="KW-0812">Transmembrane</keyword>
<keyword evidence="1" id="KW-1133">Transmembrane helix</keyword>
<name>J9FY73_9ZZZZ</name>
<feature type="transmembrane region" description="Helical" evidence="1">
    <location>
        <begin position="31"/>
        <end position="58"/>
    </location>
</feature>
<comment type="caution">
    <text evidence="2">The sequence shown here is derived from an EMBL/GenBank/DDBJ whole genome shotgun (WGS) entry which is preliminary data.</text>
</comment>
<organism evidence="2">
    <name type="scientific">gut metagenome</name>
    <dbReference type="NCBI Taxonomy" id="749906"/>
    <lineage>
        <taxon>unclassified sequences</taxon>
        <taxon>metagenomes</taxon>
        <taxon>organismal metagenomes</taxon>
    </lineage>
</organism>
<accession>J9FY73</accession>
<evidence type="ECO:0000256" key="1">
    <source>
        <dbReference type="SAM" id="Phobius"/>
    </source>
</evidence>
<keyword evidence="1" id="KW-0472">Membrane</keyword>
<sequence length="59" mass="6611">MVLSRFIFSHLPSRYCLYVLARQIWNVDLPLISFALIVGKACWVVGSVCLCLSIVVALL</sequence>
<protein>
    <submittedName>
        <fullName evidence="2">Uncharacterized protein</fullName>
    </submittedName>
</protein>
<reference evidence="2" key="1">
    <citation type="journal article" date="2012" name="PLoS ONE">
        <title>Gene sets for utilization of primary and secondary nutrition supplies in the distal gut of endangered iberian lynx.</title>
        <authorList>
            <person name="Alcaide M."/>
            <person name="Messina E."/>
            <person name="Richter M."/>
            <person name="Bargiela R."/>
            <person name="Peplies J."/>
            <person name="Huws S.A."/>
            <person name="Newbold C.J."/>
            <person name="Golyshin P.N."/>
            <person name="Simon M.A."/>
            <person name="Lopez G."/>
            <person name="Yakimov M.M."/>
            <person name="Ferrer M."/>
        </authorList>
    </citation>
    <scope>NUCLEOTIDE SEQUENCE</scope>
</reference>
<gene>
    <name evidence="2" type="ORF">EVA_11950</name>
</gene>
<dbReference type="EMBL" id="AMCI01003590">
    <property type="protein sequence ID" value="EJW99941.1"/>
    <property type="molecule type" value="Genomic_DNA"/>
</dbReference>